<evidence type="ECO:0000256" key="2">
    <source>
        <dbReference type="ARBA" id="ARBA00023125"/>
    </source>
</evidence>
<accession>A0ABS1LFW5</accession>
<dbReference type="InterPro" id="IPR000792">
    <property type="entry name" value="Tscrpt_reg_LuxR_C"/>
</dbReference>
<dbReference type="Pfam" id="PF25873">
    <property type="entry name" value="WHD_MalT"/>
    <property type="match status" value="1"/>
</dbReference>
<feature type="domain" description="HTH luxR-type" evidence="5">
    <location>
        <begin position="831"/>
        <end position="896"/>
    </location>
</feature>
<feature type="region of interest" description="Disordered" evidence="4">
    <location>
        <begin position="1"/>
        <end position="43"/>
    </location>
</feature>
<proteinExistence type="predicted"/>
<dbReference type="CDD" id="cd06170">
    <property type="entry name" value="LuxR_C_like"/>
    <property type="match status" value="1"/>
</dbReference>
<dbReference type="InterPro" id="IPR036388">
    <property type="entry name" value="WH-like_DNA-bd_sf"/>
</dbReference>
<keyword evidence="1" id="KW-0805">Transcription regulation</keyword>
<feature type="compositionally biased region" description="Pro residues" evidence="4">
    <location>
        <begin position="32"/>
        <end position="42"/>
    </location>
</feature>
<dbReference type="RefSeq" id="WP_307815679.1">
    <property type="nucleotide sequence ID" value="NZ_JABBYC010000002.1"/>
</dbReference>
<dbReference type="SMART" id="SM00421">
    <property type="entry name" value="HTH_LUXR"/>
    <property type="match status" value="1"/>
</dbReference>
<dbReference type="Gene3D" id="1.10.10.10">
    <property type="entry name" value="Winged helix-like DNA-binding domain superfamily/Winged helix DNA-binding domain"/>
    <property type="match status" value="1"/>
</dbReference>
<protein>
    <recommendedName>
        <fullName evidence="5">HTH luxR-type domain-containing protein</fullName>
    </recommendedName>
</protein>
<evidence type="ECO:0000256" key="3">
    <source>
        <dbReference type="ARBA" id="ARBA00023163"/>
    </source>
</evidence>
<dbReference type="EMBL" id="JABBYC010000002">
    <property type="protein sequence ID" value="MBL0885130.1"/>
    <property type="molecule type" value="Genomic_DNA"/>
</dbReference>
<evidence type="ECO:0000259" key="5">
    <source>
        <dbReference type="PROSITE" id="PS50043"/>
    </source>
</evidence>
<sequence length="898" mass="96091">MHSFLDSASHRPGTVPLPAATPAARRETATPGDPPSTSPVPRVPRVHVPRVRFWQRLDDATDCAVTLVVAPVGSGKTMGVAGWLRYGTRPRAEEAVWIPAGPDWSPDRLARVVDASPRPGGGTGPRLIVVDDAHTLPATTLRWIDGRLGSDPESLRMLLLSRQELALTRPVPELLGNLTYLRGDLLRLSGSESDELVTAHARSADRQVLDAVARRADGWCAATVLAARALGAARDRESAARRMAAGTEPIATHVADEVFATLTPRQRHLLLCVAGEPVVTGHTAAHLSHDRRAGEILAELESTGLLAVREDDGFRVHPYLVELVRRRLAANGADAARARAAVTRAVRLDVARGRLGRAFSRLLRVEAPREAADVLARDGVRMVLDEAENEEVTGFVRSHPEIVDARPDTWFPIALGHWLRDDVEGARHWGDRLLAARGKRDLDARIACVRLWRAALGREPVYAATGHAKRVLDASLSRPAVGEDNAEALPVLAHELGTAQNWLGELTEAETSLTIAISLSRSQGLVSLGAGALSHLALTQYMQGRESTCVELAGQVPAAPDAPDGPHARIVAARAGLARLLALPEDPPSENPPSAGPVPSPAAADDDAPPHSADLCTRFWSRISAARRAVLAGAVTEARRILATPGESPELTAGQMPDHLRVALLVEQALVASLADDRETLRDQHAALAALGAVGEAALVQGLRADRDGDRRRAATAFEAAAADATYSQPATHAIALACEAQLLDALGEPGQAQARLSEAASVTETRRNATPFLGWTRQGTPIDLLLGRLAQDRDSPWIRELVSAAARQPDIARRYSTLTATPRERRRAGAVPRPPSLSPREREVLDELARGATYADIADALFVSENTVKTHVSSLYGKLAASRRSEALAVARSFHLL</sequence>
<dbReference type="PRINTS" id="PR00038">
    <property type="entry name" value="HTHLUXR"/>
</dbReference>
<dbReference type="Pfam" id="PF00196">
    <property type="entry name" value="GerE"/>
    <property type="match status" value="1"/>
</dbReference>
<comment type="caution">
    <text evidence="6">The sequence shown here is derived from an EMBL/GenBank/DDBJ whole genome shotgun (WGS) entry which is preliminary data.</text>
</comment>
<organism evidence="6 7">
    <name type="scientific">Myceligenerans indicum</name>
    <dbReference type="NCBI Taxonomy" id="2593663"/>
    <lineage>
        <taxon>Bacteria</taxon>
        <taxon>Bacillati</taxon>
        <taxon>Actinomycetota</taxon>
        <taxon>Actinomycetes</taxon>
        <taxon>Micrococcales</taxon>
        <taxon>Promicromonosporaceae</taxon>
        <taxon>Myceligenerans</taxon>
    </lineage>
</organism>
<keyword evidence="3" id="KW-0804">Transcription</keyword>
<dbReference type="Proteomes" id="UP000675409">
    <property type="component" value="Unassembled WGS sequence"/>
</dbReference>
<keyword evidence="2" id="KW-0238">DNA-binding</keyword>
<evidence type="ECO:0000313" key="6">
    <source>
        <dbReference type="EMBL" id="MBL0885130.1"/>
    </source>
</evidence>
<dbReference type="InterPro" id="IPR059106">
    <property type="entry name" value="WHD_MalT"/>
</dbReference>
<feature type="compositionally biased region" description="Low complexity" evidence="4">
    <location>
        <begin position="12"/>
        <end position="23"/>
    </location>
</feature>
<feature type="compositionally biased region" description="Pro residues" evidence="4">
    <location>
        <begin position="585"/>
        <end position="600"/>
    </location>
</feature>
<evidence type="ECO:0000256" key="1">
    <source>
        <dbReference type="ARBA" id="ARBA00023015"/>
    </source>
</evidence>
<dbReference type="InterPro" id="IPR016032">
    <property type="entry name" value="Sig_transdc_resp-reg_C-effctor"/>
</dbReference>
<keyword evidence="7" id="KW-1185">Reference proteome</keyword>
<evidence type="ECO:0000313" key="7">
    <source>
        <dbReference type="Proteomes" id="UP000675409"/>
    </source>
</evidence>
<evidence type="ECO:0000256" key="4">
    <source>
        <dbReference type="SAM" id="MobiDB-lite"/>
    </source>
</evidence>
<dbReference type="PROSITE" id="PS00622">
    <property type="entry name" value="HTH_LUXR_1"/>
    <property type="match status" value="1"/>
</dbReference>
<dbReference type="PANTHER" id="PTHR44688">
    <property type="entry name" value="DNA-BINDING TRANSCRIPTIONAL ACTIVATOR DEVR_DOSR"/>
    <property type="match status" value="1"/>
</dbReference>
<dbReference type="PANTHER" id="PTHR44688:SF16">
    <property type="entry name" value="DNA-BINDING TRANSCRIPTIONAL ACTIVATOR DEVR_DOSR"/>
    <property type="match status" value="1"/>
</dbReference>
<feature type="region of interest" description="Disordered" evidence="4">
    <location>
        <begin position="583"/>
        <end position="611"/>
    </location>
</feature>
<dbReference type="SUPFAM" id="SSF46894">
    <property type="entry name" value="C-terminal effector domain of the bipartite response regulators"/>
    <property type="match status" value="1"/>
</dbReference>
<dbReference type="PROSITE" id="PS50043">
    <property type="entry name" value="HTH_LUXR_2"/>
    <property type="match status" value="1"/>
</dbReference>
<reference evidence="6 7" key="1">
    <citation type="journal article" date="2021" name="Arch. Microbiol.">
        <title>Myceligenerans indicum sp. nov., an actinobacterium isolated from mangrove sediment of Sundarbans, India.</title>
        <authorList>
            <person name="Asha K."/>
            <person name="Bhadury P."/>
        </authorList>
    </citation>
    <scope>NUCLEOTIDE SEQUENCE [LARGE SCALE GENOMIC DNA]</scope>
    <source>
        <strain evidence="6 7">I2</strain>
    </source>
</reference>
<name>A0ABS1LFW5_9MICO</name>
<gene>
    <name evidence="6" type="ORF">HGK34_02340</name>
</gene>